<feature type="transmembrane region" description="Helical" evidence="1">
    <location>
        <begin position="163"/>
        <end position="183"/>
    </location>
</feature>
<reference evidence="4" key="3">
    <citation type="submission" date="2023-06" db="EMBL/GenBank/DDBJ databases">
        <title>Pangenomics reveal diversification of enzyme families and niche specialization in globally abundant SAR202 bacteria.</title>
        <authorList>
            <person name="Saw J.H.W."/>
        </authorList>
    </citation>
    <scope>NUCLEOTIDE SEQUENCE [LARGE SCALE GENOMIC DNA]</scope>
    <source>
        <strain evidence="4">JH1073</strain>
    </source>
</reference>
<feature type="transmembrane region" description="Helical" evidence="1">
    <location>
        <begin position="195"/>
        <end position="216"/>
    </location>
</feature>
<evidence type="ECO:0000313" key="3">
    <source>
        <dbReference type="EMBL" id="WFG39817.1"/>
    </source>
</evidence>
<keyword evidence="1" id="KW-0472">Membrane</keyword>
<accession>A0AAJ6CTP5</accession>
<reference evidence="4 5" key="1">
    <citation type="submission" date="2019-11" db="EMBL/GenBank/DDBJ databases">
        <authorList>
            <person name="Cho J.-C."/>
        </authorList>
    </citation>
    <scope>NUCLEOTIDE SEQUENCE [LARGE SCALE GENOMIC DNA]</scope>
    <source>
        <strain evidence="3 4">JH1073</strain>
        <strain evidence="2 5">JH702</strain>
    </source>
</reference>
<reference evidence="3" key="2">
    <citation type="journal article" date="2023" name="Nat. Commun.">
        <title>Cultivation of marine bacteria of the SAR202 clade.</title>
        <authorList>
            <person name="Lim Y."/>
            <person name="Seo J.H."/>
            <person name="Giovannoni S.J."/>
            <person name="Kang I."/>
            <person name="Cho J.C."/>
        </authorList>
    </citation>
    <scope>NUCLEOTIDE SEQUENCE</scope>
    <source>
        <strain evidence="3">JH1073</strain>
    </source>
</reference>
<dbReference type="AlphaFoldDB" id="A0AAJ6CTP5"/>
<feature type="transmembrane region" description="Helical" evidence="1">
    <location>
        <begin position="228"/>
        <end position="250"/>
    </location>
</feature>
<dbReference type="EMBL" id="WMBE01000011">
    <property type="protein sequence ID" value="MDG0868179.1"/>
    <property type="molecule type" value="Genomic_DNA"/>
</dbReference>
<dbReference type="NCBIfam" id="NF038020">
    <property type="entry name" value="HeR"/>
    <property type="match status" value="1"/>
</dbReference>
<keyword evidence="1" id="KW-1133">Transmembrane helix</keyword>
<evidence type="ECO:0000313" key="4">
    <source>
        <dbReference type="Proteomes" id="UP001219901"/>
    </source>
</evidence>
<proteinExistence type="predicted"/>
<evidence type="ECO:0000256" key="1">
    <source>
        <dbReference type="SAM" id="Phobius"/>
    </source>
</evidence>
<dbReference type="Gene3D" id="1.20.1070.10">
    <property type="entry name" value="Rhodopsin 7-helix transmembrane proteins"/>
    <property type="match status" value="1"/>
</dbReference>
<dbReference type="EMBL" id="CP046147">
    <property type="protein sequence ID" value="WFG39817.1"/>
    <property type="molecule type" value="Genomic_DNA"/>
</dbReference>
<gene>
    <name evidence="2" type="ORF">GKO46_14035</name>
    <name evidence="3" type="ORF">GKO48_09360</name>
</gene>
<dbReference type="RefSeq" id="WP_342827299.1">
    <property type="nucleotide sequence ID" value="NZ_CP046146.1"/>
</dbReference>
<dbReference type="InterPro" id="IPR041113">
    <property type="entry name" value="Heliorhodopsin"/>
</dbReference>
<sequence>MNTTDAITRGTSNRLRVYNAAAALLHLLQAVTVLSLTNDFSIPVTAMFLEGPPGTDPGTLTTLFDFRIGWGVAAFLLMSAAAHLILIMPRIFTWYVGQLETRRNYARWIEYSFSSSLMVVIIAMLPGITEVSALVALFGVNASMILFGLVMEKYEQPGRPSWLSYWFGVLTGSIPWIVIAIYLWSPGSSAQPPAFVYGIFFSLFLFFNSFALNMVLQYKRTWRWRNYIFGENAYIFLSLTAKSLLAWQVFAGTLVPS</sequence>
<feature type="transmembrane region" description="Helical" evidence="1">
    <location>
        <begin position="17"/>
        <end position="37"/>
    </location>
</feature>
<keyword evidence="1" id="KW-0812">Transmembrane</keyword>
<evidence type="ECO:0000313" key="5">
    <source>
        <dbReference type="Proteomes" id="UP001321249"/>
    </source>
</evidence>
<evidence type="ECO:0008006" key="6">
    <source>
        <dbReference type="Google" id="ProtNLM"/>
    </source>
</evidence>
<protein>
    <recommendedName>
        <fullName evidence="6">Heliorhodopsin HeR</fullName>
    </recommendedName>
</protein>
<feature type="transmembrane region" description="Helical" evidence="1">
    <location>
        <begin position="68"/>
        <end position="87"/>
    </location>
</feature>
<dbReference type="Pfam" id="PF18761">
    <property type="entry name" value="Heliorhodopsin"/>
    <property type="match status" value="1"/>
</dbReference>
<dbReference type="Proteomes" id="UP001219901">
    <property type="component" value="Chromosome"/>
</dbReference>
<name>A0AAJ6CTP5_9CHLR</name>
<organism evidence="3 4">
    <name type="scientific">Candidatus Lucifugimonas marina</name>
    <dbReference type="NCBI Taxonomy" id="3038979"/>
    <lineage>
        <taxon>Bacteria</taxon>
        <taxon>Bacillati</taxon>
        <taxon>Chloroflexota</taxon>
        <taxon>Dehalococcoidia</taxon>
        <taxon>SAR202 cluster</taxon>
        <taxon>Candidatus Lucifugimonadales</taxon>
        <taxon>Candidatus Lucifugimonadaceae</taxon>
        <taxon>Candidatus Lucifugimonas</taxon>
    </lineage>
</organism>
<evidence type="ECO:0000313" key="2">
    <source>
        <dbReference type="EMBL" id="MDG0868179.1"/>
    </source>
</evidence>
<keyword evidence="4" id="KW-1185">Reference proteome</keyword>
<feature type="transmembrane region" description="Helical" evidence="1">
    <location>
        <begin position="131"/>
        <end position="151"/>
    </location>
</feature>
<dbReference type="Proteomes" id="UP001321249">
    <property type="component" value="Unassembled WGS sequence"/>
</dbReference>
<feature type="transmembrane region" description="Helical" evidence="1">
    <location>
        <begin position="108"/>
        <end position="125"/>
    </location>
</feature>